<evidence type="ECO:0000256" key="2">
    <source>
        <dbReference type="ARBA" id="ARBA00017823"/>
    </source>
</evidence>
<dbReference type="RefSeq" id="WP_013011735.1">
    <property type="nucleotide sequence ID" value="NC_013943.1"/>
</dbReference>
<evidence type="ECO:0000256" key="7">
    <source>
        <dbReference type="ARBA" id="ARBA00024739"/>
    </source>
</evidence>
<evidence type="ECO:0000256" key="9">
    <source>
        <dbReference type="SAM" id="MobiDB-lite"/>
    </source>
</evidence>
<dbReference type="InterPro" id="IPR007412">
    <property type="entry name" value="FlgM"/>
</dbReference>
<evidence type="ECO:0000313" key="12">
    <source>
        <dbReference type="Proteomes" id="UP000002012"/>
    </source>
</evidence>
<evidence type="ECO:0000259" key="10">
    <source>
        <dbReference type="Pfam" id="PF04316"/>
    </source>
</evidence>
<evidence type="ECO:0000256" key="4">
    <source>
        <dbReference type="ARBA" id="ARBA00022795"/>
    </source>
</evidence>
<dbReference type="SUPFAM" id="SSF101498">
    <property type="entry name" value="Anti-sigma factor FlgM"/>
    <property type="match status" value="1"/>
</dbReference>
<feature type="region of interest" description="Disordered" evidence="9">
    <location>
        <begin position="14"/>
        <end position="61"/>
    </location>
</feature>
<dbReference type="KEGG" id="dap:Dacet_2474"/>
<dbReference type="EMBL" id="CP001968">
    <property type="protein sequence ID" value="ADD69234.1"/>
    <property type="molecule type" value="Genomic_DNA"/>
</dbReference>
<keyword evidence="12" id="KW-1185">Reference proteome</keyword>
<dbReference type="HOGENOM" id="CLU_169011_3_1_0"/>
<comment type="function">
    <text evidence="7">Responsible for the coupling of flagellin expression to flagellar assembly by preventing expression of the flagellin genes when a component of the middle class of proteins is defective. It negatively regulates flagellar genes by inhibiting the activity of FliA by directly binding to FliA.</text>
</comment>
<evidence type="ECO:0000256" key="1">
    <source>
        <dbReference type="ARBA" id="ARBA00005322"/>
    </source>
</evidence>
<dbReference type="GO" id="GO:0045892">
    <property type="term" value="P:negative regulation of DNA-templated transcription"/>
    <property type="evidence" value="ECO:0007669"/>
    <property type="project" value="InterPro"/>
</dbReference>
<dbReference type="Pfam" id="PF04316">
    <property type="entry name" value="FlgM"/>
    <property type="match status" value="1"/>
</dbReference>
<dbReference type="eggNOG" id="COG2747">
    <property type="taxonomic scope" value="Bacteria"/>
</dbReference>
<sequence>MRIDDKFKQLDMNKLNDTAASKKKGAKSPSASESNGGDSVSLSNSAKNAASITEAVKSSPEVRTELVQELKAKIESGQYNVSGRDIAEKLVQTAVDDLF</sequence>
<dbReference type="GO" id="GO:0044781">
    <property type="term" value="P:bacterial-type flagellum organization"/>
    <property type="evidence" value="ECO:0007669"/>
    <property type="project" value="UniProtKB-KW"/>
</dbReference>
<gene>
    <name evidence="11" type="ordered locus">Dacet_2474</name>
</gene>
<protein>
    <recommendedName>
        <fullName evidence="2">Negative regulator of flagellin synthesis</fullName>
    </recommendedName>
    <alternativeName>
        <fullName evidence="8">Anti-sigma-28 factor</fullName>
    </alternativeName>
</protein>
<accession>D4H4A5</accession>
<dbReference type="InterPro" id="IPR031316">
    <property type="entry name" value="FlgM_C"/>
</dbReference>
<feature type="compositionally biased region" description="Polar residues" evidence="9">
    <location>
        <begin position="33"/>
        <end position="51"/>
    </location>
</feature>
<evidence type="ECO:0000313" key="11">
    <source>
        <dbReference type="EMBL" id="ADD69234.1"/>
    </source>
</evidence>
<evidence type="ECO:0000256" key="6">
    <source>
        <dbReference type="ARBA" id="ARBA00023163"/>
    </source>
</evidence>
<comment type="similarity">
    <text evidence="1">Belongs to the FlgM family.</text>
</comment>
<dbReference type="AlphaFoldDB" id="D4H4A5"/>
<dbReference type="STRING" id="522772.Dacet_2474"/>
<evidence type="ECO:0000256" key="5">
    <source>
        <dbReference type="ARBA" id="ARBA00023015"/>
    </source>
</evidence>
<evidence type="ECO:0000256" key="8">
    <source>
        <dbReference type="ARBA" id="ARBA00030117"/>
    </source>
</evidence>
<keyword evidence="6" id="KW-0804">Transcription</keyword>
<dbReference type="InterPro" id="IPR035890">
    <property type="entry name" value="Anti-sigma-28_factor_FlgM_sf"/>
</dbReference>
<name>D4H4A5_DENA2</name>
<keyword evidence="5" id="KW-0805">Transcription regulation</keyword>
<dbReference type="Proteomes" id="UP000002012">
    <property type="component" value="Chromosome"/>
</dbReference>
<dbReference type="NCBIfam" id="TIGR03824">
    <property type="entry name" value="FlgM_jcvi"/>
    <property type="match status" value="1"/>
</dbReference>
<organism evidence="11 12">
    <name type="scientific">Denitrovibrio acetiphilus (strain DSM 12809 / NBRC 114555 / N2460)</name>
    <dbReference type="NCBI Taxonomy" id="522772"/>
    <lineage>
        <taxon>Bacteria</taxon>
        <taxon>Pseudomonadati</taxon>
        <taxon>Deferribacterota</taxon>
        <taxon>Deferribacteres</taxon>
        <taxon>Deferribacterales</taxon>
        <taxon>Geovibrionaceae</taxon>
        <taxon>Denitrovibrio</taxon>
    </lineage>
</organism>
<dbReference type="PaxDb" id="522772-Dacet_2474"/>
<keyword evidence="4" id="KW-1005">Bacterial flagellum biogenesis</keyword>
<keyword evidence="3" id="KW-0678">Repressor</keyword>
<reference evidence="11 12" key="1">
    <citation type="journal article" date="2010" name="Stand. Genomic Sci.">
        <title>Complete genome sequence of Denitrovibrio acetiphilus type strain (N2460).</title>
        <authorList>
            <person name="Kiss H."/>
            <person name="Lang E."/>
            <person name="Lapidus A."/>
            <person name="Copeland A."/>
            <person name="Nolan M."/>
            <person name="Glavina Del Rio T."/>
            <person name="Chen F."/>
            <person name="Lucas S."/>
            <person name="Tice H."/>
            <person name="Cheng J.F."/>
            <person name="Han C."/>
            <person name="Goodwin L."/>
            <person name="Pitluck S."/>
            <person name="Liolios K."/>
            <person name="Pati A."/>
            <person name="Ivanova N."/>
            <person name="Mavromatis K."/>
            <person name="Chen A."/>
            <person name="Palaniappan K."/>
            <person name="Land M."/>
            <person name="Hauser L."/>
            <person name="Chang Y.J."/>
            <person name="Jeffries C.D."/>
            <person name="Detter J.C."/>
            <person name="Brettin T."/>
            <person name="Spring S."/>
            <person name="Rohde M."/>
            <person name="Goker M."/>
            <person name="Woyke T."/>
            <person name="Bristow J."/>
            <person name="Eisen J.A."/>
            <person name="Markowitz V."/>
            <person name="Hugenholtz P."/>
            <person name="Kyrpides N.C."/>
            <person name="Klenk H.P."/>
        </authorList>
    </citation>
    <scope>NUCLEOTIDE SEQUENCE [LARGE SCALE GENOMIC DNA]</scope>
    <source>
        <strain evidence="12">DSM 12809 / NBRC 114555 / N2460</strain>
    </source>
</reference>
<evidence type="ECO:0000256" key="3">
    <source>
        <dbReference type="ARBA" id="ARBA00022491"/>
    </source>
</evidence>
<dbReference type="OrthoDB" id="1767600at2"/>
<dbReference type="InParanoid" id="D4H4A5"/>
<feature type="domain" description="Anti-sigma-28 factor FlgM C-terminal" evidence="10">
    <location>
        <begin position="38"/>
        <end position="91"/>
    </location>
</feature>
<proteinExistence type="inferred from homology"/>